<accession>A0A1J1IL35</accession>
<keyword evidence="5 9" id="KW-1133">Transmembrane helix</keyword>
<evidence type="ECO:0000256" key="3">
    <source>
        <dbReference type="ARBA" id="ARBA00022692"/>
    </source>
</evidence>
<evidence type="ECO:0000259" key="10">
    <source>
        <dbReference type="PROSITE" id="PS50869"/>
    </source>
</evidence>
<dbReference type="GO" id="GO:0001540">
    <property type="term" value="F:amyloid-beta binding"/>
    <property type="evidence" value="ECO:0007669"/>
    <property type="project" value="TreeGrafter"/>
</dbReference>
<evidence type="ECO:0000256" key="8">
    <source>
        <dbReference type="ARBA" id="ARBA00023180"/>
    </source>
</evidence>
<protein>
    <recommendedName>
        <fullName evidence="9">Integral membrane protein 2</fullName>
    </recommendedName>
</protein>
<proteinExistence type="inferred from homology"/>
<dbReference type="GO" id="GO:0005794">
    <property type="term" value="C:Golgi apparatus"/>
    <property type="evidence" value="ECO:0007669"/>
    <property type="project" value="TreeGrafter"/>
</dbReference>
<comment type="subcellular location">
    <subcellularLocation>
        <location evidence="1 9">Membrane</location>
        <topology evidence="1 9">Single-pass type II membrane protein</topology>
    </subcellularLocation>
</comment>
<dbReference type="Pfam" id="PF04089">
    <property type="entry name" value="BRICHOS"/>
    <property type="match status" value="1"/>
</dbReference>
<keyword evidence="4 9" id="KW-0735">Signal-anchor</keyword>
<evidence type="ECO:0000313" key="12">
    <source>
        <dbReference type="Proteomes" id="UP000183832"/>
    </source>
</evidence>
<keyword evidence="8" id="KW-0325">Glycoprotein</keyword>
<evidence type="ECO:0000256" key="9">
    <source>
        <dbReference type="RuleBase" id="RU367061"/>
    </source>
</evidence>
<sequence>MTILTKSTDKKKLLPIPTAPIAPASSISQLSDAEAARIIHARHRARATTLLVFLMAVLVLLMGVLAGVCFYRQYLREKVQRLECLIPYSNDVGREENFWVNTRWRDGAFSDSLKMDKNEDDITNEEAASLKNMLSSMLEEFQRDFNNPMKEMRDWQTDFSDINDDTVQKKWFKEELEIKDDNSDSYADITIPDFRDGRKGRFIHDYKNNQTTIVDGDANRCFIYPLDYEVTLPPRSMADVFIKMQTGYYFPDTNVLRKKMRVVVPELDHEDDYISLRTLDICNEMKIYRLEPFVSGVFKRSIADKLGDHASFAEYAGKQIVTYDFMNLNEVEQYENGKIAK</sequence>
<evidence type="ECO:0000256" key="4">
    <source>
        <dbReference type="ARBA" id="ARBA00022968"/>
    </source>
</evidence>
<dbReference type="EMBL" id="CVRI01000055">
    <property type="protein sequence ID" value="CRL00951.1"/>
    <property type="molecule type" value="Genomic_DNA"/>
</dbReference>
<dbReference type="GO" id="GO:0070062">
    <property type="term" value="C:extracellular exosome"/>
    <property type="evidence" value="ECO:0007669"/>
    <property type="project" value="TreeGrafter"/>
</dbReference>
<dbReference type="SMART" id="SM01039">
    <property type="entry name" value="BRICHOS"/>
    <property type="match status" value="1"/>
</dbReference>
<evidence type="ECO:0000256" key="5">
    <source>
        <dbReference type="ARBA" id="ARBA00022989"/>
    </source>
</evidence>
<gene>
    <name evidence="11" type="ORF">CLUMA_CG014168</name>
</gene>
<keyword evidence="7" id="KW-1015">Disulfide bond</keyword>
<keyword evidence="3 9" id="KW-0812">Transmembrane</keyword>
<comment type="similarity">
    <text evidence="2 9">Belongs to the ITM2 family.</text>
</comment>
<dbReference type="PANTHER" id="PTHR10962:SF1">
    <property type="entry name" value="INTEGRAL MEMBRANE PROTEIN 2"/>
    <property type="match status" value="1"/>
</dbReference>
<evidence type="ECO:0000256" key="6">
    <source>
        <dbReference type="ARBA" id="ARBA00023136"/>
    </source>
</evidence>
<evidence type="ECO:0000256" key="7">
    <source>
        <dbReference type="ARBA" id="ARBA00023157"/>
    </source>
</evidence>
<keyword evidence="6 9" id="KW-0472">Membrane</keyword>
<keyword evidence="12" id="KW-1185">Reference proteome</keyword>
<evidence type="ECO:0000313" key="11">
    <source>
        <dbReference type="EMBL" id="CRL00951.1"/>
    </source>
</evidence>
<dbReference type="InterPro" id="IPR040145">
    <property type="entry name" value="ITM2"/>
</dbReference>
<name>A0A1J1IL35_9DIPT</name>
<dbReference type="Proteomes" id="UP000183832">
    <property type="component" value="Unassembled WGS sequence"/>
</dbReference>
<feature type="transmembrane region" description="Helical" evidence="9">
    <location>
        <begin position="50"/>
        <end position="71"/>
    </location>
</feature>
<feature type="domain" description="BRICHOS" evidence="10">
    <location>
        <begin position="194"/>
        <end position="290"/>
    </location>
</feature>
<dbReference type="OrthoDB" id="9982095at2759"/>
<dbReference type="SUPFAM" id="SSF109635">
    <property type="entry name" value="DnaK suppressor protein DksA, alpha-hairpin domain"/>
    <property type="match status" value="1"/>
</dbReference>
<keyword evidence="9" id="KW-1003">Cell membrane</keyword>
<evidence type="ECO:0000256" key="2">
    <source>
        <dbReference type="ARBA" id="ARBA00006794"/>
    </source>
</evidence>
<dbReference type="InterPro" id="IPR037187">
    <property type="entry name" value="DnaK_N"/>
</dbReference>
<dbReference type="PROSITE" id="PS50869">
    <property type="entry name" value="BRICHOS"/>
    <property type="match status" value="1"/>
</dbReference>
<organism evidence="11 12">
    <name type="scientific">Clunio marinus</name>
    <dbReference type="NCBI Taxonomy" id="568069"/>
    <lineage>
        <taxon>Eukaryota</taxon>
        <taxon>Metazoa</taxon>
        <taxon>Ecdysozoa</taxon>
        <taxon>Arthropoda</taxon>
        <taxon>Hexapoda</taxon>
        <taxon>Insecta</taxon>
        <taxon>Pterygota</taxon>
        <taxon>Neoptera</taxon>
        <taxon>Endopterygota</taxon>
        <taxon>Diptera</taxon>
        <taxon>Nematocera</taxon>
        <taxon>Chironomoidea</taxon>
        <taxon>Chironomidae</taxon>
        <taxon>Clunio</taxon>
    </lineage>
</organism>
<dbReference type="GO" id="GO:0005886">
    <property type="term" value="C:plasma membrane"/>
    <property type="evidence" value="ECO:0007669"/>
    <property type="project" value="UniProtKB-UniRule"/>
</dbReference>
<dbReference type="PANTHER" id="PTHR10962">
    <property type="entry name" value="INTEGRAL TRANSMEMBRANE PROTEIN 2"/>
    <property type="match status" value="1"/>
</dbReference>
<dbReference type="InterPro" id="IPR007084">
    <property type="entry name" value="BRICHOS_dom"/>
</dbReference>
<dbReference type="GO" id="GO:0042985">
    <property type="term" value="P:negative regulation of amyloid precursor protein biosynthetic process"/>
    <property type="evidence" value="ECO:0007669"/>
    <property type="project" value="TreeGrafter"/>
</dbReference>
<reference evidence="11 12" key="1">
    <citation type="submission" date="2015-04" db="EMBL/GenBank/DDBJ databases">
        <authorList>
            <person name="Syromyatnikov M.Y."/>
            <person name="Popov V.N."/>
        </authorList>
    </citation>
    <scope>NUCLEOTIDE SEQUENCE [LARGE SCALE GENOMIC DNA]</scope>
</reference>
<evidence type="ECO:0000256" key="1">
    <source>
        <dbReference type="ARBA" id="ARBA00004606"/>
    </source>
</evidence>
<dbReference type="AlphaFoldDB" id="A0A1J1IL35"/>
<dbReference type="STRING" id="568069.A0A1J1IL35"/>